<gene>
    <name evidence="1" type="ORF">ACFSJH_02845</name>
</gene>
<reference evidence="2" key="1">
    <citation type="journal article" date="2019" name="Int. J. Syst. Evol. Microbiol.">
        <title>The Global Catalogue of Microorganisms (GCM) 10K type strain sequencing project: providing services to taxonomists for standard genome sequencing and annotation.</title>
        <authorList>
            <consortium name="The Broad Institute Genomics Platform"/>
            <consortium name="The Broad Institute Genome Sequencing Center for Infectious Disease"/>
            <person name="Wu L."/>
            <person name="Ma J."/>
        </authorList>
    </citation>
    <scope>NUCLEOTIDE SEQUENCE [LARGE SCALE GENOMIC DNA]</scope>
    <source>
        <strain evidence="2">GH52</strain>
    </source>
</reference>
<protein>
    <submittedName>
        <fullName evidence="1">Uncharacterized protein</fullName>
    </submittedName>
</protein>
<comment type="caution">
    <text evidence="1">The sequence shown here is derived from an EMBL/GenBank/DDBJ whole genome shotgun (WGS) entry which is preliminary data.</text>
</comment>
<proteinExistence type="predicted"/>
<dbReference type="RefSeq" id="WP_377769705.1">
    <property type="nucleotide sequence ID" value="NZ_JBHUHO010000008.1"/>
</dbReference>
<dbReference type="EMBL" id="JBHUHO010000008">
    <property type="protein sequence ID" value="MFD2114686.1"/>
    <property type="molecule type" value="Genomic_DNA"/>
</dbReference>
<evidence type="ECO:0000313" key="1">
    <source>
        <dbReference type="EMBL" id="MFD2114686.1"/>
    </source>
</evidence>
<evidence type="ECO:0000313" key="2">
    <source>
        <dbReference type="Proteomes" id="UP001597362"/>
    </source>
</evidence>
<keyword evidence="2" id="KW-1185">Reference proteome</keyword>
<accession>A0ABW4YGC9</accession>
<sequence length="198" mass="22740">MNINDKVSVETIIAQLVERQYHVPLTPSTIWSNTLQQQIEQLHSYRHDTAGLTLIAALHLLNDDLDLSHSYAQQIEHDRTGAYWHGIMHRMEGDYPNAKYWFRQAMPHPISDKVARLVAQSLLHTDFAEWTFIEDNSQVKQILLQFKAGHFSSALLTDLVQQSSNAIASVPKWTLLLQQIQAIELEQLFLHTKLAVHV</sequence>
<name>A0ABW4YGC9_9BACL</name>
<dbReference type="Proteomes" id="UP001597362">
    <property type="component" value="Unassembled WGS sequence"/>
</dbReference>
<organism evidence="1 2">
    <name type="scientific">Paenibacillus yanchengensis</name>
    <dbReference type="NCBI Taxonomy" id="2035833"/>
    <lineage>
        <taxon>Bacteria</taxon>
        <taxon>Bacillati</taxon>
        <taxon>Bacillota</taxon>
        <taxon>Bacilli</taxon>
        <taxon>Bacillales</taxon>
        <taxon>Paenibacillaceae</taxon>
        <taxon>Paenibacillus</taxon>
    </lineage>
</organism>